<comment type="caution">
    <text evidence="1">The sequence shown here is derived from an EMBL/GenBank/DDBJ whole genome shotgun (WGS) entry which is preliminary data.</text>
</comment>
<evidence type="ECO:0000313" key="2">
    <source>
        <dbReference type="Proteomes" id="UP001066276"/>
    </source>
</evidence>
<dbReference type="EMBL" id="JANPWB010000003">
    <property type="protein sequence ID" value="KAJ1201380.1"/>
    <property type="molecule type" value="Genomic_DNA"/>
</dbReference>
<reference evidence="1" key="1">
    <citation type="journal article" date="2022" name="bioRxiv">
        <title>Sequencing and chromosome-scale assembly of the giantPleurodeles waltlgenome.</title>
        <authorList>
            <person name="Brown T."/>
            <person name="Elewa A."/>
            <person name="Iarovenko S."/>
            <person name="Subramanian E."/>
            <person name="Araus A.J."/>
            <person name="Petzold A."/>
            <person name="Susuki M."/>
            <person name="Suzuki K.-i.T."/>
            <person name="Hayashi T."/>
            <person name="Toyoda A."/>
            <person name="Oliveira C."/>
            <person name="Osipova E."/>
            <person name="Leigh N.D."/>
            <person name="Simon A."/>
            <person name="Yun M.H."/>
        </authorList>
    </citation>
    <scope>NUCLEOTIDE SEQUENCE</scope>
    <source>
        <strain evidence="1">20211129_DDA</strain>
        <tissue evidence="1">Liver</tissue>
    </source>
</reference>
<proteinExistence type="predicted"/>
<gene>
    <name evidence="1" type="ORF">NDU88_005191</name>
</gene>
<evidence type="ECO:0000313" key="1">
    <source>
        <dbReference type="EMBL" id="KAJ1201380.1"/>
    </source>
</evidence>
<protein>
    <submittedName>
        <fullName evidence="1">Uncharacterized protein</fullName>
    </submittedName>
</protein>
<feature type="non-terminal residue" evidence="1">
    <location>
        <position position="81"/>
    </location>
</feature>
<name>A0AAV7VIB8_PLEWA</name>
<organism evidence="1 2">
    <name type="scientific">Pleurodeles waltl</name>
    <name type="common">Iberian ribbed newt</name>
    <dbReference type="NCBI Taxonomy" id="8319"/>
    <lineage>
        <taxon>Eukaryota</taxon>
        <taxon>Metazoa</taxon>
        <taxon>Chordata</taxon>
        <taxon>Craniata</taxon>
        <taxon>Vertebrata</taxon>
        <taxon>Euteleostomi</taxon>
        <taxon>Amphibia</taxon>
        <taxon>Batrachia</taxon>
        <taxon>Caudata</taxon>
        <taxon>Salamandroidea</taxon>
        <taxon>Salamandridae</taxon>
        <taxon>Pleurodelinae</taxon>
        <taxon>Pleurodeles</taxon>
    </lineage>
</organism>
<dbReference type="Proteomes" id="UP001066276">
    <property type="component" value="Chromosome 2_1"/>
</dbReference>
<sequence>SYVVIVLLFELPREHVSSMLLGKDGGGTADSKISGVFKNRQASGEGSRNLVLVHQKLSSARLSARIREGAINSPAFDLRYE</sequence>
<feature type="non-terminal residue" evidence="1">
    <location>
        <position position="1"/>
    </location>
</feature>
<accession>A0AAV7VIB8</accession>
<keyword evidence="2" id="KW-1185">Reference proteome</keyword>
<dbReference type="AlphaFoldDB" id="A0AAV7VIB8"/>